<dbReference type="Gene3D" id="1.10.10.10">
    <property type="entry name" value="Winged helix-like DNA-binding domain superfamily/Winged helix DNA-binding domain"/>
    <property type="match status" value="1"/>
</dbReference>
<protein>
    <recommendedName>
        <fullName evidence="4">HTH gntR-type domain-containing protein</fullName>
    </recommendedName>
</protein>
<dbReference type="PANTHER" id="PTHR44846">
    <property type="entry name" value="MANNOSYL-D-GLYCERATE TRANSPORT/METABOLISM SYSTEM REPRESSOR MNGR-RELATED"/>
    <property type="match status" value="1"/>
</dbReference>
<dbReference type="InterPro" id="IPR036388">
    <property type="entry name" value="WH-like_DNA-bd_sf"/>
</dbReference>
<comment type="caution">
    <text evidence="5">The sequence shown here is derived from an EMBL/GenBank/DDBJ whole genome shotgun (WGS) entry which is preliminary data.</text>
</comment>
<sequence>MTRCIAACRYLWICAAGQCSNVSHVSDEKPVFDGSDPEYRYKQVADHIAGRIERGELRPATRLPGERDLAVEYSVALGTARRAIRDLRERQLVITLPAKGTYIRAPKKGDGDTA</sequence>
<keyword evidence="3" id="KW-0804">Transcription</keyword>
<name>A0ABP8U7J2_9ACTN</name>
<dbReference type="SMART" id="SM00345">
    <property type="entry name" value="HTH_GNTR"/>
    <property type="match status" value="1"/>
</dbReference>
<evidence type="ECO:0000313" key="5">
    <source>
        <dbReference type="EMBL" id="GAA4623694.1"/>
    </source>
</evidence>
<dbReference type="Proteomes" id="UP001501442">
    <property type="component" value="Unassembled WGS sequence"/>
</dbReference>
<dbReference type="SUPFAM" id="SSF46785">
    <property type="entry name" value="Winged helix' DNA-binding domain"/>
    <property type="match status" value="1"/>
</dbReference>
<evidence type="ECO:0000256" key="2">
    <source>
        <dbReference type="ARBA" id="ARBA00023125"/>
    </source>
</evidence>
<dbReference type="CDD" id="cd07377">
    <property type="entry name" value="WHTH_GntR"/>
    <property type="match status" value="1"/>
</dbReference>
<dbReference type="PROSITE" id="PS50949">
    <property type="entry name" value="HTH_GNTR"/>
    <property type="match status" value="1"/>
</dbReference>
<keyword evidence="1" id="KW-0805">Transcription regulation</keyword>
<dbReference type="InterPro" id="IPR050679">
    <property type="entry name" value="Bact_HTH_transcr_reg"/>
</dbReference>
<gene>
    <name evidence="5" type="ORF">GCM10023196_020900</name>
</gene>
<dbReference type="Pfam" id="PF00392">
    <property type="entry name" value="GntR"/>
    <property type="match status" value="1"/>
</dbReference>
<dbReference type="InterPro" id="IPR036390">
    <property type="entry name" value="WH_DNA-bd_sf"/>
</dbReference>
<keyword evidence="6" id="KW-1185">Reference proteome</keyword>
<proteinExistence type="predicted"/>
<feature type="domain" description="HTH gntR-type" evidence="4">
    <location>
        <begin position="38"/>
        <end position="106"/>
    </location>
</feature>
<dbReference type="EMBL" id="BAABHK010000002">
    <property type="protein sequence ID" value="GAA4623694.1"/>
    <property type="molecule type" value="Genomic_DNA"/>
</dbReference>
<reference evidence="6" key="1">
    <citation type="journal article" date="2019" name="Int. J. Syst. Evol. Microbiol.">
        <title>The Global Catalogue of Microorganisms (GCM) 10K type strain sequencing project: providing services to taxonomists for standard genome sequencing and annotation.</title>
        <authorList>
            <consortium name="The Broad Institute Genomics Platform"/>
            <consortium name="The Broad Institute Genome Sequencing Center for Infectious Disease"/>
            <person name="Wu L."/>
            <person name="Ma J."/>
        </authorList>
    </citation>
    <scope>NUCLEOTIDE SEQUENCE [LARGE SCALE GENOMIC DNA]</scope>
    <source>
        <strain evidence="6">JCM 17939</strain>
    </source>
</reference>
<dbReference type="PANTHER" id="PTHR44846:SF17">
    <property type="entry name" value="GNTR-FAMILY TRANSCRIPTIONAL REGULATOR"/>
    <property type="match status" value="1"/>
</dbReference>
<keyword evidence="2" id="KW-0238">DNA-binding</keyword>
<evidence type="ECO:0000256" key="3">
    <source>
        <dbReference type="ARBA" id="ARBA00023163"/>
    </source>
</evidence>
<evidence type="ECO:0000256" key="1">
    <source>
        <dbReference type="ARBA" id="ARBA00023015"/>
    </source>
</evidence>
<accession>A0ABP8U7J2</accession>
<organism evidence="5 6">
    <name type="scientific">Actinoallomurus vinaceus</name>
    <dbReference type="NCBI Taxonomy" id="1080074"/>
    <lineage>
        <taxon>Bacteria</taxon>
        <taxon>Bacillati</taxon>
        <taxon>Actinomycetota</taxon>
        <taxon>Actinomycetes</taxon>
        <taxon>Streptosporangiales</taxon>
        <taxon>Thermomonosporaceae</taxon>
        <taxon>Actinoallomurus</taxon>
    </lineage>
</organism>
<dbReference type="InterPro" id="IPR000524">
    <property type="entry name" value="Tscrpt_reg_HTH_GntR"/>
</dbReference>
<evidence type="ECO:0000313" key="6">
    <source>
        <dbReference type="Proteomes" id="UP001501442"/>
    </source>
</evidence>
<evidence type="ECO:0000259" key="4">
    <source>
        <dbReference type="PROSITE" id="PS50949"/>
    </source>
</evidence>